<name>A0ABW2AKX2_9MICO</name>
<evidence type="ECO:0008006" key="3">
    <source>
        <dbReference type="Google" id="ProtNLM"/>
    </source>
</evidence>
<proteinExistence type="predicted"/>
<dbReference type="EMBL" id="JBHSWH010000001">
    <property type="protein sequence ID" value="MFC6707487.1"/>
    <property type="molecule type" value="Genomic_DNA"/>
</dbReference>
<gene>
    <name evidence="1" type="ORF">ACFQDH_20130</name>
</gene>
<sequence length="316" mass="34408">MAGNEAQRSPAPLRPMGAHRRTLAAQLAADHGGVVHRNELARYGVGRNAIRDEIGAGRWFRAGRHTVAIDAPVLGTEALRWWAVWESGAGARLDGVSALLSDGMTGFTAAAIDVTLPARNRHHALAGVRLHRVDCPPPMRGAGIPRVAVELATIHGAQWAVSDRQAALVICLPIQQRLLLPARLQLAWRGVGRSARRQFINAVIADVADGAHSLGELDFTRMARIYGLPTPSHQVVRSGPRGRVYLDISWDEVGLVVEIDGGHHALALNPVDDALRQNDRVVVGERVLRIPVIGFRIVPEKFMQQVRRTYDVLGRA</sequence>
<comment type="caution">
    <text evidence="1">The sequence shown here is derived from an EMBL/GenBank/DDBJ whole genome shotgun (WGS) entry which is preliminary data.</text>
</comment>
<organism evidence="1 2">
    <name type="scientific">Flexivirga alba</name>
    <dbReference type="NCBI Taxonomy" id="702742"/>
    <lineage>
        <taxon>Bacteria</taxon>
        <taxon>Bacillati</taxon>
        <taxon>Actinomycetota</taxon>
        <taxon>Actinomycetes</taxon>
        <taxon>Micrococcales</taxon>
        <taxon>Dermacoccaceae</taxon>
        <taxon>Flexivirga</taxon>
    </lineage>
</organism>
<dbReference type="Proteomes" id="UP001596298">
    <property type="component" value="Unassembled WGS sequence"/>
</dbReference>
<keyword evidence="2" id="KW-1185">Reference proteome</keyword>
<accession>A0ABW2AKX2</accession>
<protein>
    <recommendedName>
        <fullName evidence="3">DUF559 domain-containing protein</fullName>
    </recommendedName>
</protein>
<evidence type="ECO:0000313" key="2">
    <source>
        <dbReference type="Proteomes" id="UP001596298"/>
    </source>
</evidence>
<reference evidence="2" key="1">
    <citation type="journal article" date="2019" name="Int. J. Syst. Evol. Microbiol.">
        <title>The Global Catalogue of Microorganisms (GCM) 10K type strain sequencing project: providing services to taxonomists for standard genome sequencing and annotation.</title>
        <authorList>
            <consortium name="The Broad Institute Genomics Platform"/>
            <consortium name="The Broad Institute Genome Sequencing Center for Infectious Disease"/>
            <person name="Wu L."/>
            <person name="Ma J."/>
        </authorList>
    </citation>
    <scope>NUCLEOTIDE SEQUENCE [LARGE SCALE GENOMIC DNA]</scope>
    <source>
        <strain evidence="2">CCUG 58127</strain>
    </source>
</reference>
<dbReference type="RefSeq" id="WP_382404154.1">
    <property type="nucleotide sequence ID" value="NZ_JBHSWH010000001.1"/>
</dbReference>
<evidence type="ECO:0000313" key="1">
    <source>
        <dbReference type="EMBL" id="MFC6707487.1"/>
    </source>
</evidence>